<dbReference type="AlphaFoldDB" id="A0A814KAK1"/>
<accession>A0A814KAK1</accession>
<sequence>MATNRKLPRLAVKRSVSGSLIKEKHTDDQDLGYAKDLADDDHFLAPNEIHFNAIGLLFCLTTKRLISISFSSLYHRSQISSWIDVFIHERRRLKPNINSIEKCFMLNRLIAECVKNPDEFNQQATKLYEIIKMRMSSRVTSFLTAESLFDEIETCRNLQCQRRLFHMYHDENKQTPTLLDLQQATTKLYEQLLKIRIKNLNIEEDLTFHSRPFGLCSHAQYFPEYVAKAIIYEIEQIPQINDHVIQPNIATDFICRYHTRIAGIEPKLHTKHFILQQLQSVYEANKNRINITSIGIYEEILAKIISQIDFFVDHPFLSMMYHDNLFLGICNSTIDKEMNGTRDELQILLRFNSLAEHQSTQSASVRYIVHNGQLTRASFHTKAFVDEMCRMICESNSEKAKTCRLISDILNRSFHDFSLYFDNELFRLSTVVPPTKEGYNPLIPVLWSTM</sequence>
<evidence type="ECO:0000313" key="1">
    <source>
        <dbReference type="EMBL" id="CAF1046820.1"/>
    </source>
</evidence>
<evidence type="ECO:0000313" key="2">
    <source>
        <dbReference type="Proteomes" id="UP000663854"/>
    </source>
</evidence>
<name>A0A814KAK1_9BILA</name>
<gene>
    <name evidence="1" type="ORF">PYM288_LOCUS16938</name>
</gene>
<protein>
    <submittedName>
        <fullName evidence="1">Uncharacterized protein</fullName>
    </submittedName>
</protein>
<organism evidence="1 2">
    <name type="scientific">Rotaria sordida</name>
    <dbReference type="NCBI Taxonomy" id="392033"/>
    <lineage>
        <taxon>Eukaryota</taxon>
        <taxon>Metazoa</taxon>
        <taxon>Spiralia</taxon>
        <taxon>Gnathifera</taxon>
        <taxon>Rotifera</taxon>
        <taxon>Eurotatoria</taxon>
        <taxon>Bdelloidea</taxon>
        <taxon>Philodinida</taxon>
        <taxon>Philodinidae</taxon>
        <taxon>Rotaria</taxon>
    </lineage>
</organism>
<reference evidence="1" key="1">
    <citation type="submission" date="2021-02" db="EMBL/GenBank/DDBJ databases">
        <authorList>
            <person name="Nowell W R."/>
        </authorList>
    </citation>
    <scope>NUCLEOTIDE SEQUENCE</scope>
</reference>
<comment type="caution">
    <text evidence="1">The sequence shown here is derived from an EMBL/GenBank/DDBJ whole genome shotgun (WGS) entry which is preliminary data.</text>
</comment>
<dbReference type="EMBL" id="CAJNOH010000460">
    <property type="protein sequence ID" value="CAF1046820.1"/>
    <property type="molecule type" value="Genomic_DNA"/>
</dbReference>
<proteinExistence type="predicted"/>
<dbReference type="Proteomes" id="UP000663854">
    <property type="component" value="Unassembled WGS sequence"/>
</dbReference>